<keyword evidence="2" id="KW-1185">Reference proteome</keyword>
<comment type="caution">
    <text evidence="1">The sequence shown here is derived from an EMBL/GenBank/DDBJ whole genome shotgun (WGS) entry which is preliminary data.</text>
</comment>
<accession>A0ACB9N465</accession>
<dbReference type="Proteomes" id="UP000828941">
    <property type="component" value="Chromosome 8"/>
</dbReference>
<evidence type="ECO:0000313" key="2">
    <source>
        <dbReference type="Proteomes" id="UP000828941"/>
    </source>
</evidence>
<organism evidence="1 2">
    <name type="scientific">Bauhinia variegata</name>
    <name type="common">Purple orchid tree</name>
    <name type="synonym">Phanera variegata</name>
    <dbReference type="NCBI Taxonomy" id="167791"/>
    <lineage>
        <taxon>Eukaryota</taxon>
        <taxon>Viridiplantae</taxon>
        <taxon>Streptophyta</taxon>
        <taxon>Embryophyta</taxon>
        <taxon>Tracheophyta</taxon>
        <taxon>Spermatophyta</taxon>
        <taxon>Magnoliopsida</taxon>
        <taxon>eudicotyledons</taxon>
        <taxon>Gunneridae</taxon>
        <taxon>Pentapetalae</taxon>
        <taxon>rosids</taxon>
        <taxon>fabids</taxon>
        <taxon>Fabales</taxon>
        <taxon>Fabaceae</taxon>
        <taxon>Cercidoideae</taxon>
        <taxon>Cercideae</taxon>
        <taxon>Bauhiniinae</taxon>
        <taxon>Bauhinia</taxon>
    </lineage>
</organism>
<name>A0ACB9N465_BAUVA</name>
<evidence type="ECO:0000313" key="1">
    <source>
        <dbReference type="EMBL" id="KAI4329180.1"/>
    </source>
</evidence>
<protein>
    <submittedName>
        <fullName evidence="1">Uncharacterized protein</fullName>
    </submittedName>
</protein>
<sequence>MKFLKSEETMSPSSAEDQKDHISSLPGEVIEETFLRLSMEDAARTSCLSKTWKQCWDSFPYYLHFDQNPSSGLAPYQQFKSYMDRKLWTYMLKQLSILKFRLCMSTVKEESARDINRWISRVIEKGVKEIDFQLNLPCLYTLPQKPRETNCIEVERH</sequence>
<proteinExistence type="predicted"/>
<reference evidence="1 2" key="1">
    <citation type="journal article" date="2022" name="DNA Res.">
        <title>Chromosomal-level genome assembly of the orchid tree Bauhinia variegata (Leguminosae; Cercidoideae) supports the allotetraploid origin hypothesis of Bauhinia.</title>
        <authorList>
            <person name="Zhong Y."/>
            <person name="Chen Y."/>
            <person name="Zheng D."/>
            <person name="Pang J."/>
            <person name="Liu Y."/>
            <person name="Luo S."/>
            <person name="Meng S."/>
            <person name="Qian L."/>
            <person name="Wei D."/>
            <person name="Dai S."/>
            <person name="Zhou R."/>
        </authorList>
    </citation>
    <scope>NUCLEOTIDE SEQUENCE [LARGE SCALE GENOMIC DNA]</scope>
    <source>
        <strain evidence="1">BV-YZ2020</strain>
    </source>
</reference>
<gene>
    <name evidence="1" type="ORF">L6164_021473</name>
</gene>
<dbReference type="EMBL" id="CM039433">
    <property type="protein sequence ID" value="KAI4329180.1"/>
    <property type="molecule type" value="Genomic_DNA"/>
</dbReference>